<dbReference type="AlphaFoldDB" id="A0A4R4P1M0"/>
<accession>A0A4R4P1M0</accession>
<dbReference type="InterPro" id="IPR002477">
    <property type="entry name" value="Peptidoglycan-bd-like"/>
</dbReference>
<feature type="domain" description="Peptidoglycan binding-like" evidence="2">
    <location>
        <begin position="84"/>
        <end position="137"/>
    </location>
</feature>
<dbReference type="RefSeq" id="WP_132414975.1">
    <property type="nucleotide sequence ID" value="NZ_SMKA01000331.1"/>
</dbReference>
<evidence type="ECO:0000256" key="1">
    <source>
        <dbReference type="SAM" id="SignalP"/>
    </source>
</evidence>
<dbReference type="Pfam" id="PF01471">
    <property type="entry name" value="PG_binding_1"/>
    <property type="match status" value="1"/>
</dbReference>
<dbReference type="Gene3D" id="1.10.101.10">
    <property type="entry name" value="PGBD-like superfamily/PGBD"/>
    <property type="match status" value="1"/>
</dbReference>
<dbReference type="InterPro" id="IPR036366">
    <property type="entry name" value="PGBDSf"/>
</dbReference>
<evidence type="ECO:0000313" key="3">
    <source>
        <dbReference type="EMBL" id="TDC15759.1"/>
    </source>
</evidence>
<dbReference type="EMBL" id="SMKA01000331">
    <property type="protein sequence ID" value="TDC15759.1"/>
    <property type="molecule type" value="Genomic_DNA"/>
</dbReference>
<keyword evidence="1" id="KW-0732">Signal</keyword>
<dbReference type="Proteomes" id="UP000295075">
    <property type="component" value="Unassembled WGS sequence"/>
</dbReference>
<feature type="chain" id="PRO_5039201670" evidence="1">
    <location>
        <begin position="25"/>
        <end position="157"/>
    </location>
</feature>
<protein>
    <submittedName>
        <fullName evidence="3">Peptidoglycan-binding protein</fullName>
    </submittedName>
</protein>
<sequence length="157" mass="17485">MIVRLRKTAAALATAVLVVTPLTAATASAAPMDQCQGAVFRNVGGGWQVYHPEIWEDHPRPCNLKYGDLPDRNPKYPFGQPAKAILALQSNLNYCYGSKLTKDGLYGAKTRDAVKSVQRKLRITVDGVYGPQTRSAMKWRMWNPKTKVWSQGCYDKL</sequence>
<keyword evidence="4" id="KW-1185">Reference proteome</keyword>
<evidence type="ECO:0000259" key="2">
    <source>
        <dbReference type="Pfam" id="PF01471"/>
    </source>
</evidence>
<organism evidence="3 4">
    <name type="scientific">Kribbella albertanoniae</name>
    <dbReference type="NCBI Taxonomy" id="1266829"/>
    <lineage>
        <taxon>Bacteria</taxon>
        <taxon>Bacillati</taxon>
        <taxon>Actinomycetota</taxon>
        <taxon>Actinomycetes</taxon>
        <taxon>Propionibacteriales</taxon>
        <taxon>Kribbellaceae</taxon>
        <taxon>Kribbella</taxon>
    </lineage>
</organism>
<comment type="caution">
    <text evidence="3">The sequence shown here is derived from an EMBL/GenBank/DDBJ whole genome shotgun (WGS) entry which is preliminary data.</text>
</comment>
<name>A0A4R4P1M0_9ACTN</name>
<dbReference type="InterPro" id="IPR036365">
    <property type="entry name" value="PGBD-like_sf"/>
</dbReference>
<reference evidence="3 4" key="1">
    <citation type="submission" date="2019-03" db="EMBL/GenBank/DDBJ databases">
        <title>Draft genome sequences of novel Actinobacteria.</title>
        <authorList>
            <person name="Sahin N."/>
            <person name="Ay H."/>
            <person name="Saygin H."/>
        </authorList>
    </citation>
    <scope>NUCLEOTIDE SEQUENCE [LARGE SCALE GENOMIC DNA]</scope>
    <source>
        <strain evidence="3 4">JCM 30547</strain>
    </source>
</reference>
<dbReference type="OrthoDB" id="3828307at2"/>
<evidence type="ECO:0000313" key="4">
    <source>
        <dbReference type="Proteomes" id="UP000295075"/>
    </source>
</evidence>
<proteinExistence type="predicted"/>
<dbReference type="SUPFAM" id="SSF47090">
    <property type="entry name" value="PGBD-like"/>
    <property type="match status" value="1"/>
</dbReference>
<feature type="signal peptide" evidence="1">
    <location>
        <begin position="1"/>
        <end position="24"/>
    </location>
</feature>
<gene>
    <name evidence="3" type="ORF">E1261_40015</name>
</gene>